<evidence type="ECO:0000313" key="3">
    <source>
        <dbReference type="EMBL" id="NYI06483.1"/>
    </source>
</evidence>
<feature type="domain" description="HTH marR-type" evidence="2">
    <location>
        <begin position="30"/>
        <end position="165"/>
    </location>
</feature>
<protein>
    <submittedName>
        <fullName evidence="3">DNA-binding MarR family transcriptional regulator</fullName>
    </submittedName>
</protein>
<comment type="caution">
    <text evidence="3">The sequence shown here is derived from an EMBL/GenBank/DDBJ whole genome shotgun (WGS) entry which is preliminary data.</text>
</comment>
<dbReference type="PANTHER" id="PTHR33164">
    <property type="entry name" value="TRANSCRIPTIONAL REGULATOR, MARR FAMILY"/>
    <property type="match status" value="1"/>
</dbReference>
<dbReference type="GO" id="GO:0003700">
    <property type="term" value="F:DNA-binding transcription factor activity"/>
    <property type="evidence" value="ECO:0007669"/>
    <property type="project" value="InterPro"/>
</dbReference>
<dbReference type="Proteomes" id="UP000567795">
    <property type="component" value="Unassembled WGS sequence"/>
</dbReference>
<organism evidence="3 4">
    <name type="scientific">Allostreptomyces psammosilenae</name>
    <dbReference type="NCBI Taxonomy" id="1892865"/>
    <lineage>
        <taxon>Bacteria</taxon>
        <taxon>Bacillati</taxon>
        <taxon>Actinomycetota</taxon>
        <taxon>Actinomycetes</taxon>
        <taxon>Kitasatosporales</taxon>
        <taxon>Streptomycetaceae</taxon>
        <taxon>Allostreptomyces</taxon>
    </lineage>
</organism>
<dbReference type="InterPro" id="IPR000835">
    <property type="entry name" value="HTH_MarR-typ"/>
</dbReference>
<dbReference type="Pfam" id="PF01047">
    <property type="entry name" value="MarR"/>
    <property type="match status" value="1"/>
</dbReference>
<feature type="compositionally biased region" description="Low complexity" evidence="1">
    <location>
        <begin position="1"/>
        <end position="19"/>
    </location>
</feature>
<dbReference type="SUPFAM" id="SSF46785">
    <property type="entry name" value="Winged helix' DNA-binding domain"/>
    <property type="match status" value="1"/>
</dbReference>
<dbReference type="InterPro" id="IPR036388">
    <property type="entry name" value="WH-like_DNA-bd_sf"/>
</dbReference>
<feature type="region of interest" description="Disordered" evidence="1">
    <location>
        <begin position="1"/>
        <end position="21"/>
    </location>
</feature>
<dbReference type="GO" id="GO:0003677">
    <property type="term" value="F:DNA binding"/>
    <property type="evidence" value="ECO:0007669"/>
    <property type="project" value="UniProtKB-KW"/>
</dbReference>
<dbReference type="EMBL" id="JACBZD010000001">
    <property type="protein sequence ID" value="NYI06483.1"/>
    <property type="molecule type" value="Genomic_DNA"/>
</dbReference>
<dbReference type="InterPro" id="IPR039422">
    <property type="entry name" value="MarR/SlyA-like"/>
</dbReference>
<evidence type="ECO:0000259" key="2">
    <source>
        <dbReference type="PROSITE" id="PS50995"/>
    </source>
</evidence>
<dbReference type="GO" id="GO:0006950">
    <property type="term" value="P:response to stress"/>
    <property type="evidence" value="ECO:0007669"/>
    <property type="project" value="TreeGrafter"/>
</dbReference>
<dbReference type="RefSeq" id="WP_376773961.1">
    <property type="nucleotide sequence ID" value="NZ_JACBZD010000001.1"/>
</dbReference>
<evidence type="ECO:0000256" key="1">
    <source>
        <dbReference type="SAM" id="MobiDB-lite"/>
    </source>
</evidence>
<reference evidence="3 4" key="1">
    <citation type="submission" date="2020-07" db="EMBL/GenBank/DDBJ databases">
        <title>Sequencing the genomes of 1000 actinobacteria strains.</title>
        <authorList>
            <person name="Klenk H.-P."/>
        </authorList>
    </citation>
    <scope>NUCLEOTIDE SEQUENCE [LARGE SCALE GENOMIC DNA]</scope>
    <source>
        <strain evidence="3 4">DSM 42178</strain>
    </source>
</reference>
<dbReference type="AlphaFoldDB" id="A0A852ZVR5"/>
<gene>
    <name evidence="3" type="ORF">FHU37_003426</name>
</gene>
<dbReference type="Gene3D" id="1.10.10.10">
    <property type="entry name" value="Winged helix-like DNA-binding domain superfamily/Winged helix DNA-binding domain"/>
    <property type="match status" value="1"/>
</dbReference>
<dbReference type="SMART" id="SM00347">
    <property type="entry name" value="HTH_MARR"/>
    <property type="match status" value="1"/>
</dbReference>
<keyword evidence="4" id="KW-1185">Reference proteome</keyword>
<dbReference type="PROSITE" id="PS50995">
    <property type="entry name" value="HTH_MARR_2"/>
    <property type="match status" value="1"/>
</dbReference>
<evidence type="ECO:0000313" key="4">
    <source>
        <dbReference type="Proteomes" id="UP000567795"/>
    </source>
</evidence>
<sequence length="174" mass="20062">MNAPDTDTPHPATPDDPIASGRIDWLSDSEQRLWRGWLQATRLLNTLVERDLNPFDLTMYDYEILVNLSEAPERRMRMTDLAMASVQSKSRLSHQITRMEKAGLVRRESCDQDRRGLYAVLTEHGWDTIRAVAPHHVASVRQHFIDLLDDERRAALASALEPVLRHLEESRDRP</sequence>
<accession>A0A852ZVR5</accession>
<dbReference type="InterPro" id="IPR036390">
    <property type="entry name" value="WH_DNA-bd_sf"/>
</dbReference>
<proteinExistence type="predicted"/>
<name>A0A852ZVR5_9ACTN</name>
<dbReference type="PANTHER" id="PTHR33164:SF99">
    <property type="entry name" value="MARR FAMILY REGULATORY PROTEIN"/>
    <property type="match status" value="1"/>
</dbReference>
<keyword evidence="3" id="KW-0238">DNA-binding</keyword>